<dbReference type="KEGG" id="smam:Mal15_22340"/>
<keyword evidence="1" id="KW-1133">Transmembrane helix</keyword>
<accession>A0A5B9MF65</accession>
<evidence type="ECO:0000313" key="2">
    <source>
        <dbReference type="EMBL" id="QEF98185.1"/>
    </source>
</evidence>
<proteinExistence type="predicted"/>
<protein>
    <submittedName>
        <fullName evidence="2">Uncharacterized protein</fullName>
    </submittedName>
</protein>
<name>A0A5B9MF65_9BACT</name>
<gene>
    <name evidence="2" type="ORF">Mal15_22340</name>
</gene>
<feature type="transmembrane region" description="Helical" evidence="1">
    <location>
        <begin position="6"/>
        <end position="27"/>
    </location>
</feature>
<evidence type="ECO:0000256" key="1">
    <source>
        <dbReference type="SAM" id="Phobius"/>
    </source>
</evidence>
<reference evidence="2 3" key="1">
    <citation type="submission" date="2019-02" db="EMBL/GenBank/DDBJ databases">
        <title>Planctomycetal bacteria perform biofilm scaping via a novel small molecule.</title>
        <authorList>
            <person name="Jeske O."/>
            <person name="Boedeker C."/>
            <person name="Wiegand S."/>
            <person name="Breitling P."/>
            <person name="Kallscheuer N."/>
            <person name="Jogler M."/>
            <person name="Rohde M."/>
            <person name="Petersen J."/>
            <person name="Medema M.H."/>
            <person name="Surup F."/>
            <person name="Jogler C."/>
        </authorList>
    </citation>
    <scope>NUCLEOTIDE SEQUENCE [LARGE SCALE GENOMIC DNA]</scope>
    <source>
        <strain evidence="2 3">Mal15</strain>
    </source>
</reference>
<evidence type="ECO:0000313" key="3">
    <source>
        <dbReference type="Proteomes" id="UP000321353"/>
    </source>
</evidence>
<dbReference type="Proteomes" id="UP000321353">
    <property type="component" value="Chromosome"/>
</dbReference>
<dbReference type="AlphaFoldDB" id="A0A5B9MF65"/>
<keyword evidence="1" id="KW-0812">Transmembrane</keyword>
<keyword evidence="3" id="KW-1185">Reference proteome</keyword>
<sequence length="87" mass="9706">MTTFFTAMLWGAGVSTGMTLGVVGWFVTIELCKWLRGDTKAKRQTDDHNERALAELKRRNEIGEAQLECMESIADHVDAYTRIKAGG</sequence>
<keyword evidence="1" id="KW-0472">Membrane</keyword>
<dbReference type="EMBL" id="CP036264">
    <property type="protein sequence ID" value="QEF98185.1"/>
    <property type="molecule type" value="Genomic_DNA"/>
</dbReference>
<organism evidence="2 3">
    <name type="scientific">Stieleria maiorica</name>
    <dbReference type="NCBI Taxonomy" id="2795974"/>
    <lineage>
        <taxon>Bacteria</taxon>
        <taxon>Pseudomonadati</taxon>
        <taxon>Planctomycetota</taxon>
        <taxon>Planctomycetia</taxon>
        <taxon>Pirellulales</taxon>
        <taxon>Pirellulaceae</taxon>
        <taxon>Stieleria</taxon>
    </lineage>
</organism>